<dbReference type="Proteomes" id="UP001489509">
    <property type="component" value="Unassembled WGS sequence"/>
</dbReference>
<comment type="caution">
    <text evidence="10">The sequence shown here is derived from an EMBL/GenBank/DDBJ whole genome shotgun (WGS) entry which is preliminary data.</text>
</comment>
<evidence type="ECO:0000256" key="1">
    <source>
        <dbReference type="ARBA" id="ARBA00004651"/>
    </source>
</evidence>
<dbReference type="Pfam" id="PF00005">
    <property type="entry name" value="ABC_tran"/>
    <property type="match status" value="1"/>
</dbReference>
<feature type="transmembrane region" description="Helical" evidence="7">
    <location>
        <begin position="175"/>
        <end position="193"/>
    </location>
</feature>
<protein>
    <submittedName>
        <fullName evidence="10">ABC transporter ATP-binding protein</fullName>
    </submittedName>
</protein>
<dbReference type="PROSITE" id="PS00211">
    <property type="entry name" value="ABC_TRANSPORTER_1"/>
    <property type="match status" value="1"/>
</dbReference>
<evidence type="ECO:0000313" key="10">
    <source>
        <dbReference type="EMBL" id="MEQ2441470.1"/>
    </source>
</evidence>
<keyword evidence="11" id="KW-1185">Reference proteome</keyword>
<dbReference type="CDD" id="cd18545">
    <property type="entry name" value="ABC_6TM_YknV_like"/>
    <property type="match status" value="1"/>
</dbReference>
<dbReference type="InterPro" id="IPR011527">
    <property type="entry name" value="ABC1_TM_dom"/>
</dbReference>
<dbReference type="RefSeq" id="WP_349220570.1">
    <property type="nucleotide sequence ID" value="NZ_JBBMFD010000026.1"/>
</dbReference>
<keyword evidence="6 7" id="KW-0472">Membrane</keyword>
<keyword evidence="5 7" id="KW-1133">Transmembrane helix</keyword>
<keyword evidence="2 7" id="KW-0812">Transmembrane</keyword>
<accession>A0ABV1E2E0</accession>
<dbReference type="SUPFAM" id="SSF90123">
    <property type="entry name" value="ABC transporter transmembrane region"/>
    <property type="match status" value="1"/>
</dbReference>
<comment type="subcellular location">
    <subcellularLocation>
        <location evidence="1">Cell membrane</location>
        <topology evidence="1">Multi-pass membrane protein</topology>
    </subcellularLocation>
</comment>
<feature type="transmembrane region" description="Helical" evidence="7">
    <location>
        <begin position="72"/>
        <end position="92"/>
    </location>
</feature>
<feature type="transmembrane region" description="Helical" evidence="7">
    <location>
        <begin position="38"/>
        <end position="60"/>
    </location>
</feature>
<dbReference type="EMBL" id="JBBMFD010000026">
    <property type="protein sequence ID" value="MEQ2441470.1"/>
    <property type="molecule type" value="Genomic_DNA"/>
</dbReference>
<dbReference type="InterPro" id="IPR027417">
    <property type="entry name" value="P-loop_NTPase"/>
</dbReference>
<evidence type="ECO:0000256" key="4">
    <source>
        <dbReference type="ARBA" id="ARBA00022840"/>
    </source>
</evidence>
<name>A0ABV1E2E0_9FIRM</name>
<evidence type="ECO:0000259" key="8">
    <source>
        <dbReference type="PROSITE" id="PS50893"/>
    </source>
</evidence>
<dbReference type="InterPro" id="IPR036640">
    <property type="entry name" value="ABC1_TM_sf"/>
</dbReference>
<proteinExistence type="predicted"/>
<keyword evidence="4 10" id="KW-0067">ATP-binding</keyword>
<keyword evidence="3" id="KW-0547">Nucleotide-binding</keyword>
<gene>
    <name evidence="10" type="ORF">WMO26_11585</name>
</gene>
<evidence type="ECO:0000256" key="7">
    <source>
        <dbReference type="SAM" id="Phobius"/>
    </source>
</evidence>
<dbReference type="InterPro" id="IPR003593">
    <property type="entry name" value="AAA+_ATPase"/>
</dbReference>
<evidence type="ECO:0000256" key="3">
    <source>
        <dbReference type="ARBA" id="ARBA00022741"/>
    </source>
</evidence>
<dbReference type="Gene3D" id="3.40.50.300">
    <property type="entry name" value="P-loop containing nucleotide triphosphate hydrolases"/>
    <property type="match status" value="1"/>
</dbReference>
<feature type="transmembrane region" description="Helical" evidence="7">
    <location>
        <begin position="151"/>
        <end position="169"/>
    </location>
</feature>
<dbReference type="PROSITE" id="PS50893">
    <property type="entry name" value="ABC_TRANSPORTER_2"/>
    <property type="match status" value="1"/>
</dbReference>
<dbReference type="InterPro" id="IPR039421">
    <property type="entry name" value="Type_1_exporter"/>
</dbReference>
<dbReference type="InterPro" id="IPR003439">
    <property type="entry name" value="ABC_transporter-like_ATP-bd"/>
</dbReference>
<dbReference type="Gene3D" id="1.20.1560.10">
    <property type="entry name" value="ABC transporter type 1, transmembrane domain"/>
    <property type="match status" value="1"/>
</dbReference>
<dbReference type="PANTHER" id="PTHR24221">
    <property type="entry name" value="ATP-BINDING CASSETTE SUB-FAMILY B"/>
    <property type="match status" value="1"/>
</dbReference>
<organism evidence="10 11">
    <name type="scientific">Solibaculum intestinale</name>
    <dbReference type="NCBI Taxonomy" id="3133165"/>
    <lineage>
        <taxon>Bacteria</taxon>
        <taxon>Bacillati</taxon>
        <taxon>Bacillota</taxon>
        <taxon>Clostridia</taxon>
        <taxon>Eubacteriales</taxon>
        <taxon>Oscillospiraceae</taxon>
        <taxon>Solibaculum</taxon>
    </lineage>
</organism>
<evidence type="ECO:0000256" key="2">
    <source>
        <dbReference type="ARBA" id="ARBA00022692"/>
    </source>
</evidence>
<dbReference type="InterPro" id="IPR017871">
    <property type="entry name" value="ABC_transporter-like_CS"/>
</dbReference>
<sequence>MARNRYDVDEELESPFRWEHFKRSFVYVSRYKKRMITALLVSFVGAVVALTGPLFMQQALDVAVPNKDVGQLLFLGGLLLLTVLVSVAANYIRGVLMARVGHGIVHDIRKDLFDHLQTLPFSYFDNRPHGKILVRVVHYINSISEMFSNGIINFIVEIINIVFICIFMLQVSVPLALITMAGLPVLGVFIFLIKHKQHRAWQNVSNKTSNLNAYVQESIDGASVTQMFNRQETNEGIFEKLSEGYRKAWLKMEVLFNAVPPTVEIVSQVVLTLVYIAGVYWFDPMVSFGVLLAMGTYASRFWQPITNLAQIYNQFINCVAYLERIFELIDEPSVIEDKEGAYELPPITGKVEFDHVSFEYEPGVRILNDVSFTARPGESIALVGPTGAGKTTIVNLISRFYNIELGQVRIDQNSVMDVTLHSLRSQMGIMLQDSFIFSGTLMDNIRYGRLDATDEEVIAAAKAVHAHAFIIQMERGYDTVVKERGGGLSQGQKQLIAFARTLLNDPKILVLDEATSSIDTATERLVQEGIALLLKGRTSFIIAHRLSTIERCDRILYIDQGRIAEAGTHEELMAKGGLYHQLYSSQMHLAG</sequence>
<reference evidence="10 11" key="1">
    <citation type="submission" date="2024-03" db="EMBL/GenBank/DDBJ databases">
        <title>Human intestinal bacterial collection.</title>
        <authorList>
            <person name="Pauvert C."/>
            <person name="Hitch T.C.A."/>
            <person name="Clavel T."/>
        </authorList>
    </citation>
    <scope>NUCLEOTIDE SEQUENCE [LARGE SCALE GENOMIC DNA]</scope>
    <source>
        <strain evidence="10 11">CLA-JM-H44</strain>
    </source>
</reference>
<evidence type="ECO:0000259" key="9">
    <source>
        <dbReference type="PROSITE" id="PS50929"/>
    </source>
</evidence>
<dbReference type="PANTHER" id="PTHR24221:SF436">
    <property type="entry name" value="LMO0107 PROTEIN"/>
    <property type="match status" value="1"/>
</dbReference>
<evidence type="ECO:0000313" key="11">
    <source>
        <dbReference type="Proteomes" id="UP001489509"/>
    </source>
</evidence>
<dbReference type="PROSITE" id="PS50929">
    <property type="entry name" value="ABC_TM1F"/>
    <property type="match status" value="1"/>
</dbReference>
<feature type="domain" description="ABC transporter" evidence="8">
    <location>
        <begin position="351"/>
        <end position="585"/>
    </location>
</feature>
<feature type="domain" description="ABC transmembrane type-1" evidence="9">
    <location>
        <begin position="36"/>
        <end position="317"/>
    </location>
</feature>
<evidence type="ECO:0000256" key="6">
    <source>
        <dbReference type="ARBA" id="ARBA00023136"/>
    </source>
</evidence>
<dbReference type="GO" id="GO:0005524">
    <property type="term" value="F:ATP binding"/>
    <property type="evidence" value="ECO:0007669"/>
    <property type="project" value="UniProtKB-KW"/>
</dbReference>
<feature type="transmembrane region" description="Helical" evidence="7">
    <location>
        <begin position="254"/>
        <end position="278"/>
    </location>
</feature>
<evidence type="ECO:0000256" key="5">
    <source>
        <dbReference type="ARBA" id="ARBA00022989"/>
    </source>
</evidence>
<dbReference type="SMART" id="SM00382">
    <property type="entry name" value="AAA"/>
    <property type="match status" value="1"/>
</dbReference>
<dbReference type="SUPFAM" id="SSF52540">
    <property type="entry name" value="P-loop containing nucleoside triphosphate hydrolases"/>
    <property type="match status" value="1"/>
</dbReference>
<dbReference type="Pfam" id="PF00664">
    <property type="entry name" value="ABC_membrane"/>
    <property type="match status" value="1"/>
</dbReference>